<geneLocation type="plasmid" evidence="2">
    <name>psj05684b</name>
</geneLocation>
<gene>
    <name evidence="1" type="ORF">SJ05684_b55400</name>
</gene>
<dbReference type="AlphaFoldDB" id="A0A249PL93"/>
<dbReference type="Proteomes" id="UP000217211">
    <property type="component" value="Plasmid pSJ05684b"/>
</dbReference>
<proteinExistence type="predicted"/>
<reference evidence="1 2" key="1">
    <citation type="submission" date="2017-08" db="EMBL/GenBank/DDBJ databases">
        <title>Multipartite genome sequences of Sinorhizobium species nodulating soybeans.</title>
        <authorList>
            <person name="Tian C.F."/>
        </authorList>
    </citation>
    <scope>NUCLEOTIDE SEQUENCE [LARGE SCALE GENOMIC DNA]</scope>
    <source>
        <strain evidence="1 2">CCBAU 05684</strain>
        <plasmid evidence="2">psj05684b</plasmid>
    </source>
</reference>
<organism evidence="1 2">
    <name type="scientific">Sinorhizobium sojae CCBAU 05684</name>
    <dbReference type="NCBI Taxonomy" id="716928"/>
    <lineage>
        <taxon>Bacteria</taxon>
        <taxon>Pseudomonadati</taxon>
        <taxon>Pseudomonadota</taxon>
        <taxon>Alphaproteobacteria</taxon>
        <taxon>Hyphomicrobiales</taxon>
        <taxon>Rhizobiaceae</taxon>
        <taxon>Sinorhizobium/Ensifer group</taxon>
        <taxon>Sinorhizobium</taxon>
    </lineage>
</organism>
<dbReference type="KEGG" id="esj:SJ05684_b55400"/>
<dbReference type="RefSeq" id="WP_034858946.1">
    <property type="nucleotide sequence ID" value="NZ_AJQT01000112.1"/>
</dbReference>
<evidence type="ECO:0000313" key="2">
    <source>
        <dbReference type="Proteomes" id="UP000217211"/>
    </source>
</evidence>
<keyword evidence="2" id="KW-1185">Reference proteome</keyword>
<sequence>MSKTSFKIDPSAFLPVVRNTASFAYAAQFAERIRDRRQISHARRRALHEMPDHIVKDIGVTRFEIDHLCFGRARNWRTGA</sequence>
<dbReference type="EMBL" id="CP023068">
    <property type="protein sequence ID" value="ASY66522.1"/>
    <property type="molecule type" value="Genomic_DNA"/>
</dbReference>
<protein>
    <recommendedName>
        <fullName evidence="3">DUF1127 domain-containing protein</fullName>
    </recommendedName>
</protein>
<accession>A0A249PL93</accession>
<dbReference type="OrthoDB" id="8421676at2"/>
<evidence type="ECO:0008006" key="3">
    <source>
        <dbReference type="Google" id="ProtNLM"/>
    </source>
</evidence>
<evidence type="ECO:0000313" key="1">
    <source>
        <dbReference type="EMBL" id="ASY66522.1"/>
    </source>
</evidence>
<keyword evidence="1" id="KW-0614">Plasmid</keyword>
<name>A0A249PL93_9HYPH</name>